<evidence type="ECO:0000313" key="4">
    <source>
        <dbReference type="Proteomes" id="UP001500167"/>
    </source>
</evidence>
<accession>A0ABP7ZQQ3</accession>
<evidence type="ECO:0000256" key="1">
    <source>
        <dbReference type="ARBA" id="ARBA00023125"/>
    </source>
</evidence>
<evidence type="ECO:0000313" key="3">
    <source>
        <dbReference type="EMBL" id="GAA4168178.1"/>
    </source>
</evidence>
<gene>
    <name evidence="3" type="ORF">GCM10022218_02670</name>
</gene>
<reference evidence="4" key="1">
    <citation type="journal article" date="2019" name="Int. J. Syst. Evol. Microbiol.">
        <title>The Global Catalogue of Microorganisms (GCM) 10K type strain sequencing project: providing services to taxonomists for standard genome sequencing and annotation.</title>
        <authorList>
            <consortium name="The Broad Institute Genomics Platform"/>
            <consortium name="The Broad Institute Genome Sequencing Center for Infectious Disease"/>
            <person name="Wu L."/>
            <person name="Ma J."/>
        </authorList>
    </citation>
    <scope>NUCLEOTIDE SEQUENCE [LARGE SCALE GENOMIC DNA]</scope>
    <source>
        <strain evidence="4">JCM 16722</strain>
    </source>
</reference>
<keyword evidence="1" id="KW-0238">DNA-binding</keyword>
<name>A0ABP7ZQQ3_9SPHI</name>
<keyword evidence="4" id="KW-1185">Reference proteome</keyword>
<dbReference type="InterPro" id="IPR018060">
    <property type="entry name" value="HTH_AraC"/>
</dbReference>
<proteinExistence type="predicted"/>
<dbReference type="SMART" id="SM00342">
    <property type="entry name" value="HTH_ARAC"/>
    <property type="match status" value="1"/>
</dbReference>
<dbReference type="PANTHER" id="PTHR43280">
    <property type="entry name" value="ARAC-FAMILY TRANSCRIPTIONAL REGULATOR"/>
    <property type="match status" value="1"/>
</dbReference>
<sequence>MIGIISLINLLLLLYLVSRLLWSSKSDPGSEREVIEVNSINEDIQIDNCVLKPVVAGAAENYSVFINSATELRLLKELEKAEENHFYLQKNINLNDLAETLNTNRRYVSYILKKYRNQDFNSYLQFVRISYMLSCIDKEPELLTEKFSILADRFAFASHSKFSAVFKSVTGMSPTEYFRRNHTK</sequence>
<comment type="caution">
    <text evidence="3">The sequence shown here is derived from an EMBL/GenBank/DDBJ whole genome shotgun (WGS) entry which is preliminary data.</text>
</comment>
<dbReference type="EMBL" id="BAAAZK010000002">
    <property type="protein sequence ID" value="GAA4168178.1"/>
    <property type="molecule type" value="Genomic_DNA"/>
</dbReference>
<dbReference type="Pfam" id="PF12833">
    <property type="entry name" value="HTH_18"/>
    <property type="match status" value="1"/>
</dbReference>
<feature type="domain" description="HTH araC/xylS-type" evidence="2">
    <location>
        <begin position="72"/>
        <end position="180"/>
    </location>
</feature>
<dbReference type="PANTHER" id="PTHR43280:SF2">
    <property type="entry name" value="HTH-TYPE TRANSCRIPTIONAL REGULATOR EXSA"/>
    <property type="match status" value="1"/>
</dbReference>
<dbReference type="Proteomes" id="UP001500167">
    <property type="component" value="Unassembled WGS sequence"/>
</dbReference>
<protein>
    <recommendedName>
        <fullName evidence="2">HTH araC/xylS-type domain-containing protein</fullName>
    </recommendedName>
</protein>
<dbReference type="PROSITE" id="PS01124">
    <property type="entry name" value="HTH_ARAC_FAMILY_2"/>
    <property type="match status" value="1"/>
</dbReference>
<organism evidence="3 4">
    <name type="scientific">Sphingobacterium ginsenosidimutans</name>
    <dbReference type="NCBI Taxonomy" id="687845"/>
    <lineage>
        <taxon>Bacteria</taxon>
        <taxon>Pseudomonadati</taxon>
        <taxon>Bacteroidota</taxon>
        <taxon>Sphingobacteriia</taxon>
        <taxon>Sphingobacteriales</taxon>
        <taxon>Sphingobacteriaceae</taxon>
        <taxon>Sphingobacterium</taxon>
    </lineage>
</organism>
<dbReference type="Gene3D" id="1.10.10.60">
    <property type="entry name" value="Homeodomain-like"/>
    <property type="match status" value="2"/>
</dbReference>
<evidence type="ECO:0000259" key="2">
    <source>
        <dbReference type="PROSITE" id="PS01124"/>
    </source>
</evidence>